<dbReference type="PANTHER" id="PTHR24056">
    <property type="entry name" value="CELL DIVISION PROTEIN KINASE"/>
    <property type="match status" value="1"/>
</dbReference>
<dbReference type="Pfam" id="PF00069">
    <property type="entry name" value="Pkinase"/>
    <property type="match status" value="1"/>
</dbReference>
<sequence>MRQLLSGAGRMHERGIVHRDIKPGNVLVGGQGVVKICDLGLAVSMASAPPPRGRAGTRWYMAPEMLLGRPDYDELVDAWLLGCVMAELLTGETLFPGQNAVDQLLRISSVLGGACVGFAHAPLAVYFHSERHDTARRLRELFPEERLSRGGFEVLEGLLACDPGERLPAAMAPPTSQLQPRRMRARPPFYLITWECISIPPMYDR</sequence>
<dbReference type="AlphaFoldDB" id="M8BNV3"/>
<dbReference type="InterPro" id="IPR011009">
    <property type="entry name" value="Kinase-like_dom_sf"/>
</dbReference>
<dbReference type="GO" id="GO:0007346">
    <property type="term" value="P:regulation of mitotic cell cycle"/>
    <property type="evidence" value="ECO:0007669"/>
    <property type="project" value="TreeGrafter"/>
</dbReference>
<protein>
    <recommendedName>
        <fullName evidence="2">[RNA-polymerase]-subunit kinase</fullName>
        <ecNumber evidence="2">2.7.11.23</ecNumber>
    </recommendedName>
</protein>
<comment type="catalytic activity">
    <reaction evidence="6">
        <text>[DNA-directed RNA polymerase] + ATP = phospho-[DNA-directed RNA polymerase] + ADP + H(+)</text>
        <dbReference type="Rhea" id="RHEA:10216"/>
        <dbReference type="Rhea" id="RHEA-COMP:11321"/>
        <dbReference type="Rhea" id="RHEA-COMP:11322"/>
        <dbReference type="ChEBI" id="CHEBI:15378"/>
        <dbReference type="ChEBI" id="CHEBI:30616"/>
        <dbReference type="ChEBI" id="CHEBI:43176"/>
        <dbReference type="ChEBI" id="CHEBI:68546"/>
        <dbReference type="ChEBI" id="CHEBI:456216"/>
        <dbReference type="EC" id="2.7.11.23"/>
    </reaction>
</comment>
<evidence type="ECO:0000259" key="7">
    <source>
        <dbReference type="PROSITE" id="PS50011"/>
    </source>
</evidence>
<dbReference type="Gene3D" id="1.10.510.10">
    <property type="entry name" value="Transferase(Phosphotransferase) domain 1"/>
    <property type="match status" value="1"/>
</dbReference>
<dbReference type="PROSITE" id="PS50011">
    <property type="entry name" value="PROTEIN_KINASE_DOM"/>
    <property type="match status" value="1"/>
</dbReference>
<dbReference type="SUPFAM" id="SSF56112">
    <property type="entry name" value="Protein kinase-like (PK-like)"/>
    <property type="match status" value="1"/>
</dbReference>
<dbReference type="InterPro" id="IPR008271">
    <property type="entry name" value="Ser/Thr_kinase_AS"/>
</dbReference>
<dbReference type="PANTHER" id="PTHR24056:SF504">
    <property type="entry name" value="OS06G0693900 PROTEIN"/>
    <property type="match status" value="1"/>
</dbReference>
<reference evidence="8" key="1">
    <citation type="submission" date="2015-06" db="UniProtKB">
        <authorList>
            <consortium name="EnsemblPlants"/>
        </authorList>
    </citation>
    <scope>IDENTIFICATION</scope>
</reference>
<dbReference type="InterPro" id="IPR050108">
    <property type="entry name" value="CDK"/>
</dbReference>
<dbReference type="GO" id="GO:0008353">
    <property type="term" value="F:RNA polymerase II CTD heptapeptide repeat kinase activity"/>
    <property type="evidence" value="ECO:0007669"/>
    <property type="project" value="UniProtKB-EC"/>
</dbReference>
<evidence type="ECO:0000256" key="4">
    <source>
        <dbReference type="ARBA" id="ARBA00022741"/>
    </source>
</evidence>
<dbReference type="EnsemblPlants" id="EMT26680">
    <property type="protein sequence ID" value="EMT26680"/>
    <property type="gene ID" value="F775_43231"/>
</dbReference>
<dbReference type="InterPro" id="IPR000719">
    <property type="entry name" value="Prot_kinase_dom"/>
</dbReference>
<keyword evidence="3" id="KW-0597">Phosphoprotein</keyword>
<accession>M8BNV3</accession>
<dbReference type="EC" id="2.7.11.23" evidence="2"/>
<dbReference type="SMART" id="SM00220">
    <property type="entry name" value="S_TKc"/>
    <property type="match status" value="1"/>
</dbReference>
<dbReference type="GO" id="GO:0005634">
    <property type="term" value="C:nucleus"/>
    <property type="evidence" value="ECO:0007669"/>
    <property type="project" value="TreeGrafter"/>
</dbReference>
<keyword evidence="5" id="KW-0067">ATP-binding</keyword>
<evidence type="ECO:0000256" key="5">
    <source>
        <dbReference type="ARBA" id="ARBA00022840"/>
    </source>
</evidence>
<evidence type="ECO:0000256" key="1">
    <source>
        <dbReference type="ARBA" id="ARBA00006485"/>
    </source>
</evidence>
<evidence type="ECO:0000256" key="6">
    <source>
        <dbReference type="ARBA" id="ARBA00049280"/>
    </source>
</evidence>
<evidence type="ECO:0000256" key="2">
    <source>
        <dbReference type="ARBA" id="ARBA00012409"/>
    </source>
</evidence>
<dbReference type="GO" id="GO:0005524">
    <property type="term" value="F:ATP binding"/>
    <property type="evidence" value="ECO:0007669"/>
    <property type="project" value="UniProtKB-KW"/>
</dbReference>
<evidence type="ECO:0000256" key="3">
    <source>
        <dbReference type="ARBA" id="ARBA00022553"/>
    </source>
</evidence>
<name>M8BNV3_AEGTA</name>
<comment type="similarity">
    <text evidence="1">Belongs to the protein kinase superfamily. CMGC Ser/Thr protein kinase family. CDC2/CDKX subfamily.</text>
</comment>
<keyword evidence="4" id="KW-0547">Nucleotide-binding</keyword>
<feature type="domain" description="Protein kinase" evidence="7">
    <location>
        <begin position="1"/>
        <end position="190"/>
    </location>
</feature>
<proteinExistence type="inferred from homology"/>
<dbReference type="PROSITE" id="PS00108">
    <property type="entry name" value="PROTEIN_KINASE_ST"/>
    <property type="match status" value="1"/>
</dbReference>
<evidence type="ECO:0000313" key="8">
    <source>
        <dbReference type="EnsemblPlants" id="EMT26680"/>
    </source>
</evidence>
<organism evidence="8">
    <name type="scientific">Aegilops tauschii</name>
    <name type="common">Tausch's goatgrass</name>
    <name type="synonym">Aegilops squarrosa</name>
    <dbReference type="NCBI Taxonomy" id="37682"/>
    <lineage>
        <taxon>Eukaryota</taxon>
        <taxon>Viridiplantae</taxon>
        <taxon>Streptophyta</taxon>
        <taxon>Embryophyta</taxon>
        <taxon>Tracheophyta</taxon>
        <taxon>Spermatophyta</taxon>
        <taxon>Magnoliopsida</taxon>
        <taxon>Liliopsida</taxon>
        <taxon>Poales</taxon>
        <taxon>Poaceae</taxon>
        <taxon>BOP clade</taxon>
        <taxon>Pooideae</taxon>
        <taxon>Triticodae</taxon>
        <taxon>Triticeae</taxon>
        <taxon>Triticinae</taxon>
        <taxon>Aegilops</taxon>
    </lineage>
</organism>